<reference evidence="2" key="3">
    <citation type="submission" date="2025-09" db="UniProtKB">
        <authorList>
            <consortium name="Ensembl"/>
        </authorList>
    </citation>
    <scope>IDENTIFICATION</scope>
</reference>
<evidence type="ECO:0000313" key="3">
    <source>
        <dbReference type="Proteomes" id="UP000694395"/>
    </source>
</evidence>
<dbReference type="GO" id="GO:0016706">
    <property type="term" value="F:2-oxoglutarate-dependent dioxygenase activity"/>
    <property type="evidence" value="ECO:0007669"/>
    <property type="project" value="InterPro"/>
</dbReference>
<dbReference type="AlphaFoldDB" id="A0A8K9XFW9"/>
<dbReference type="PROSITE" id="PS50878">
    <property type="entry name" value="RT_POL"/>
    <property type="match status" value="1"/>
</dbReference>
<dbReference type="PANTHER" id="PTHR33332">
    <property type="entry name" value="REVERSE TRANSCRIPTASE DOMAIN-CONTAINING PROTEIN"/>
    <property type="match status" value="1"/>
</dbReference>
<organism evidence="2 3">
    <name type="scientific">Oncorhynchus mykiss</name>
    <name type="common">Rainbow trout</name>
    <name type="synonym">Salmo gairdneri</name>
    <dbReference type="NCBI Taxonomy" id="8022"/>
    <lineage>
        <taxon>Eukaryota</taxon>
        <taxon>Metazoa</taxon>
        <taxon>Chordata</taxon>
        <taxon>Craniata</taxon>
        <taxon>Vertebrata</taxon>
        <taxon>Euteleostomi</taxon>
        <taxon>Actinopterygii</taxon>
        <taxon>Neopterygii</taxon>
        <taxon>Teleostei</taxon>
        <taxon>Protacanthopterygii</taxon>
        <taxon>Salmoniformes</taxon>
        <taxon>Salmonidae</taxon>
        <taxon>Salmoninae</taxon>
        <taxon>Oncorhynchus</taxon>
    </lineage>
</organism>
<evidence type="ECO:0000259" key="1">
    <source>
        <dbReference type="PROSITE" id="PS50878"/>
    </source>
</evidence>
<reference evidence="2" key="1">
    <citation type="submission" date="2020-07" db="EMBL/GenBank/DDBJ databases">
        <title>A long reads based de novo assembly of the rainbow trout Arlee double haploid line genome.</title>
        <authorList>
            <person name="Gao G."/>
            <person name="Palti Y."/>
        </authorList>
    </citation>
    <scope>NUCLEOTIDE SEQUENCE [LARGE SCALE GENOMIC DNA]</scope>
</reference>
<dbReference type="GeneTree" id="ENSGT01020000230367"/>
<dbReference type="Proteomes" id="UP000694395">
    <property type="component" value="Chromosome 31"/>
</dbReference>
<evidence type="ECO:0000313" key="2">
    <source>
        <dbReference type="Ensembl" id="ENSOMYP00000132937.1"/>
    </source>
</evidence>
<accession>A0A8K9XFW9</accession>
<keyword evidence="3" id="KW-1185">Reference proteome</keyword>
<proteinExistence type="predicted"/>
<reference evidence="2" key="2">
    <citation type="submission" date="2025-08" db="UniProtKB">
        <authorList>
            <consortium name="Ensembl"/>
        </authorList>
    </citation>
    <scope>IDENTIFICATION</scope>
</reference>
<name>A0A8K9XFW9_ONCMY</name>
<protein>
    <recommendedName>
        <fullName evidence="1">Reverse transcriptase domain-containing protein</fullName>
    </recommendedName>
</protein>
<dbReference type="Pfam" id="PF09004">
    <property type="entry name" value="ALKBH8_N"/>
    <property type="match status" value="1"/>
</dbReference>
<dbReference type="Ensembl" id="ENSOMYT00000156125.1">
    <property type="protein sequence ID" value="ENSOMYP00000132937.1"/>
    <property type="gene ID" value="ENSOMYG00000063556.1"/>
</dbReference>
<dbReference type="InterPro" id="IPR015095">
    <property type="entry name" value="AlkB_hom8_N"/>
</dbReference>
<dbReference type="GO" id="GO:0008168">
    <property type="term" value="F:methyltransferase activity"/>
    <property type="evidence" value="ECO:0007669"/>
    <property type="project" value="InterPro"/>
</dbReference>
<feature type="domain" description="Reverse transcriptase" evidence="1">
    <location>
        <begin position="1"/>
        <end position="138"/>
    </location>
</feature>
<dbReference type="Pfam" id="PF00078">
    <property type="entry name" value="RVT_1"/>
    <property type="match status" value="1"/>
</dbReference>
<sequence length="343" mass="38760">MYFKVYLPGLPDGPPPGGEGRQQHLHPADPQHWGVLSPLLYSLFTHDCVATHASNSIIEFADDTTVVGLITNNDETAYREEVRAFGVWCQENNLTLNVNKTKEMIVDFRKQQREHPPIHIDGTVVERVASFKFLGVHITEKLNWSTHTDSIVKKAQQRLFNLRRLKKFGLSPKALTNFYRCTIESILSGCITAWYGNCSAHNRKALQRVVRSAQRITGGKLPALQDTYTTRCHRKAIKIIKDNNHPSHCLFTPLSSRRRGHILYSISSTASLCNTCITSHFNYATLFTYSSHMYILYSIPSTVSCLCCSVPSLIHISLCTYSLSPYTVYKTVVLELLVRLLVG</sequence>
<dbReference type="InterPro" id="IPR000477">
    <property type="entry name" value="RT_dom"/>
</dbReference>